<evidence type="ECO:0000313" key="5">
    <source>
        <dbReference type="Proteomes" id="UP000230750"/>
    </source>
</evidence>
<comment type="caution">
    <text evidence="4">The sequence shown here is derived from an EMBL/GenBank/DDBJ whole genome shotgun (WGS) entry which is preliminary data.</text>
</comment>
<dbReference type="Pfam" id="PF01565">
    <property type="entry name" value="FAD_binding_4"/>
    <property type="match status" value="1"/>
</dbReference>
<dbReference type="PROSITE" id="PS51387">
    <property type="entry name" value="FAD_PCMH"/>
    <property type="match status" value="1"/>
</dbReference>
<comment type="cofactor">
    <cofactor evidence="1">
        <name>FAD</name>
        <dbReference type="ChEBI" id="CHEBI:57692"/>
    </cofactor>
</comment>
<keyword evidence="5" id="KW-1185">Reference proteome</keyword>
<dbReference type="Gene3D" id="3.30.43.10">
    <property type="entry name" value="Uridine Diphospho-n-acetylenolpyruvylglucosamine Reductase, domain 2"/>
    <property type="match status" value="1"/>
</dbReference>
<dbReference type="FunFam" id="3.30.43.10:FF:000002">
    <property type="entry name" value="D-2-hydroxyglutarate dehydrogenase, mitochondrial"/>
    <property type="match status" value="1"/>
</dbReference>
<dbReference type="InterPro" id="IPR036318">
    <property type="entry name" value="FAD-bd_PCMH-like_sf"/>
</dbReference>
<dbReference type="InterPro" id="IPR016167">
    <property type="entry name" value="FAD-bd_PCMH_sub1"/>
</dbReference>
<dbReference type="SUPFAM" id="SSF56176">
    <property type="entry name" value="FAD-binding/transporter-associated domain-like"/>
    <property type="match status" value="1"/>
</dbReference>
<dbReference type="InterPro" id="IPR016166">
    <property type="entry name" value="FAD-bd_PCMH"/>
</dbReference>
<name>A0A2G8LF23_STIJA</name>
<dbReference type="PANTHER" id="PTHR43716">
    <property type="entry name" value="D-2-HYDROXYGLUTARATE DEHYDROGENASE, MITOCHONDRIAL"/>
    <property type="match status" value="1"/>
</dbReference>
<feature type="domain" description="FAD-binding PCMH-type" evidence="3">
    <location>
        <begin position="141"/>
        <end position="300"/>
    </location>
</feature>
<reference evidence="4 5" key="1">
    <citation type="journal article" date="2017" name="PLoS Biol.">
        <title>The sea cucumber genome provides insights into morphological evolution and visceral regeneration.</title>
        <authorList>
            <person name="Zhang X."/>
            <person name="Sun L."/>
            <person name="Yuan J."/>
            <person name="Sun Y."/>
            <person name="Gao Y."/>
            <person name="Zhang L."/>
            <person name="Li S."/>
            <person name="Dai H."/>
            <person name="Hamel J.F."/>
            <person name="Liu C."/>
            <person name="Yu Y."/>
            <person name="Liu S."/>
            <person name="Lin W."/>
            <person name="Guo K."/>
            <person name="Jin S."/>
            <person name="Xu P."/>
            <person name="Storey K.B."/>
            <person name="Huan P."/>
            <person name="Zhang T."/>
            <person name="Zhou Y."/>
            <person name="Zhang J."/>
            <person name="Lin C."/>
            <person name="Li X."/>
            <person name="Xing L."/>
            <person name="Huo D."/>
            <person name="Sun M."/>
            <person name="Wang L."/>
            <person name="Mercier A."/>
            <person name="Li F."/>
            <person name="Yang H."/>
            <person name="Xiang J."/>
        </authorList>
    </citation>
    <scope>NUCLEOTIDE SEQUENCE [LARGE SCALE GENOMIC DNA]</scope>
    <source>
        <strain evidence="4">Shaxun</strain>
        <tissue evidence="4">Muscle</tissue>
    </source>
</reference>
<organism evidence="4 5">
    <name type="scientific">Stichopus japonicus</name>
    <name type="common">Sea cucumber</name>
    <dbReference type="NCBI Taxonomy" id="307972"/>
    <lineage>
        <taxon>Eukaryota</taxon>
        <taxon>Metazoa</taxon>
        <taxon>Echinodermata</taxon>
        <taxon>Eleutherozoa</taxon>
        <taxon>Echinozoa</taxon>
        <taxon>Holothuroidea</taxon>
        <taxon>Aspidochirotacea</taxon>
        <taxon>Aspidochirotida</taxon>
        <taxon>Stichopodidae</taxon>
        <taxon>Apostichopus</taxon>
    </lineage>
</organism>
<dbReference type="Proteomes" id="UP000230750">
    <property type="component" value="Unassembled WGS sequence"/>
</dbReference>
<dbReference type="EMBL" id="MRZV01000099">
    <property type="protein sequence ID" value="PIK58864.1"/>
    <property type="molecule type" value="Genomic_DNA"/>
</dbReference>
<dbReference type="InterPro" id="IPR006094">
    <property type="entry name" value="Oxid_FAD_bind_N"/>
</dbReference>
<evidence type="ECO:0000259" key="3">
    <source>
        <dbReference type="PROSITE" id="PS51387"/>
    </source>
</evidence>
<gene>
    <name evidence="4" type="ORF">BSL78_04176</name>
</gene>
<proteinExistence type="predicted"/>
<dbReference type="InterPro" id="IPR051264">
    <property type="entry name" value="FAD-oxidored/transferase_4"/>
</dbReference>
<dbReference type="PANTHER" id="PTHR43716:SF1">
    <property type="entry name" value="D-2-HYDROXYGLUTARATE DEHYDROGENASE, MITOCHONDRIAL"/>
    <property type="match status" value="1"/>
</dbReference>
<accession>A0A2G8LF23</accession>
<evidence type="ECO:0000256" key="1">
    <source>
        <dbReference type="ARBA" id="ARBA00001974"/>
    </source>
</evidence>
<dbReference type="GO" id="GO:0016491">
    <property type="term" value="F:oxidoreductase activity"/>
    <property type="evidence" value="ECO:0007669"/>
    <property type="project" value="UniProtKB-KW"/>
</dbReference>
<keyword evidence="2" id="KW-0560">Oxidoreductase</keyword>
<evidence type="ECO:0000256" key="2">
    <source>
        <dbReference type="ARBA" id="ARBA00023002"/>
    </source>
</evidence>
<protein>
    <recommendedName>
        <fullName evidence="3">FAD-binding PCMH-type domain-containing protein</fullName>
    </recommendedName>
</protein>
<dbReference type="GO" id="GO:0005739">
    <property type="term" value="C:mitochondrion"/>
    <property type="evidence" value="ECO:0007669"/>
    <property type="project" value="TreeGrafter"/>
</dbReference>
<evidence type="ECO:0000313" key="4">
    <source>
        <dbReference type="EMBL" id="PIK58864.1"/>
    </source>
</evidence>
<dbReference type="Gene3D" id="3.30.465.10">
    <property type="match status" value="2"/>
</dbReference>
<dbReference type="STRING" id="307972.A0A2G8LF23"/>
<dbReference type="InterPro" id="IPR016169">
    <property type="entry name" value="FAD-bd_PCMH_sub2"/>
</dbReference>
<sequence length="303" mass="33299">MPAVYSTGLKRLISCNSLQLTSRIQRSHHLLSDGYPACFAAQRTRLRGSIKDVPRTSIAKFKRHILEQKHYQSKLLMFSTTSMLLNREVPLTSEQYPSLKRGNFGSVEADDVSFFESILPGRVVTERDELEGANTDWLRICRGQSKLLLKPKTTEEVSKILQYCYKRSLAVVPQGGNTGLVGGSVPVFDEIVISTALMNEIRDFNQLSGTLTCQAGCILENLDQFVQKQGYTMPLDLGAKGSCHIGGNVATNAVLANGEVFNGLTTLRKDNTGYDLKQLFIGSEGTLGVITAVSLLCPPNHNL</sequence>
<dbReference type="GO" id="GO:0071949">
    <property type="term" value="F:FAD binding"/>
    <property type="evidence" value="ECO:0007669"/>
    <property type="project" value="InterPro"/>
</dbReference>
<dbReference type="AlphaFoldDB" id="A0A2G8LF23"/>
<dbReference type="OrthoDB" id="5332616at2759"/>